<protein>
    <submittedName>
        <fullName evidence="2">NAD(P)-dependent alcohol dehydrogenase</fullName>
    </submittedName>
</protein>
<dbReference type="Gene3D" id="3.90.180.10">
    <property type="entry name" value="Medium-chain alcohol dehydrogenases, catalytic domain"/>
    <property type="match status" value="1"/>
</dbReference>
<dbReference type="Proteomes" id="UP000653797">
    <property type="component" value="Unassembled WGS sequence"/>
</dbReference>
<dbReference type="SMART" id="SM00829">
    <property type="entry name" value="PKS_ER"/>
    <property type="match status" value="1"/>
</dbReference>
<dbReference type="InterPro" id="IPR020843">
    <property type="entry name" value="ER"/>
</dbReference>
<dbReference type="InterPro" id="IPR013154">
    <property type="entry name" value="ADH-like_N"/>
</dbReference>
<accession>A0A927B9I2</accession>
<dbReference type="SUPFAM" id="SSF51735">
    <property type="entry name" value="NAD(P)-binding Rossmann-fold domains"/>
    <property type="match status" value="1"/>
</dbReference>
<dbReference type="InterPro" id="IPR036291">
    <property type="entry name" value="NAD(P)-bd_dom_sf"/>
</dbReference>
<organism evidence="2 3">
    <name type="scientific">Spirosoma validum</name>
    <dbReference type="NCBI Taxonomy" id="2771355"/>
    <lineage>
        <taxon>Bacteria</taxon>
        <taxon>Pseudomonadati</taxon>
        <taxon>Bacteroidota</taxon>
        <taxon>Cytophagia</taxon>
        <taxon>Cytophagales</taxon>
        <taxon>Cytophagaceae</taxon>
        <taxon>Spirosoma</taxon>
    </lineage>
</organism>
<sequence length="313" mass="33654">MKKVIYDQYGDINVLTLADVPVPTLDKNTLLVRVKAASINPLDWKIWHGDMKIMTGFSFPRSVGIDFAGIVEEVGSNIHNFSKGDEVLGIADIFKGGALAEYVVVKEEAITHKPATISFEQAAALPVVGSSAIQIFDKLAPLKAGMEVLINGATGGIGTIAAQLAKRQGAHVTAVVGKNGIDLANELGSDVVINYEQENVLEQEKQYDVILDFANKFPFDKAEEIMKPESVYVSTLPSPTALVSSFVHDLFSKKKREILNLSPSQAYLKQIADYAADGLTIVVSATYPIDAFKQAYTEAAKGGVLGKAVITIP</sequence>
<dbReference type="InterPro" id="IPR011032">
    <property type="entry name" value="GroES-like_sf"/>
</dbReference>
<dbReference type="CDD" id="cd08267">
    <property type="entry name" value="MDR1"/>
    <property type="match status" value="1"/>
</dbReference>
<dbReference type="InterPro" id="IPR052733">
    <property type="entry name" value="Chloroplast_QOR"/>
</dbReference>
<feature type="domain" description="Enoyl reductase (ER)" evidence="1">
    <location>
        <begin position="10"/>
        <end position="310"/>
    </location>
</feature>
<keyword evidence="3" id="KW-1185">Reference proteome</keyword>
<evidence type="ECO:0000313" key="3">
    <source>
        <dbReference type="Proteomes" id="UP000653797"/>
    </source>
</evidence>
<dbReference type="AlphaFoldDB" id="A0A927B9I2"/>
<evidence type="ECO:0000313" key="2">
    <source>
        <dbReference type="EMBL" id="MBD2757844.1"/>
    </source>
</evidence>
<dbReference type="RefSeq" id="WP_191043464.1">
    <property type="nucleotide sequence ID" value="NZ_JACXAA010000034.1"/>
</dbReference>
<dbReference type="GO" id="GO:0016491">
    <property type="term" value="F:oxidoreductase activity"/>
    <property type="evidence" value="ECO:0007669"/>
    <property type="project" value="InterPro"/>
</dbReference>
<dbReference type="PANTHER" id="PTHR44013:SF1">
    <property type="entry name" value="ZINC-TYPE ALCOHOL DEHYDROGENASE-LIKE PROTEIN C16A3.02C"/>
    <property type="match status" value="1"/>
</dbReference>
<evidence type="ECO:0000259" key="1">
    <source>
        <dbReference type="SMART" id="SM00829"/>
    </source>
</evidence>
<comment type="caution">
    <text evidence="2">The sequence shown here is derived from an EMBL/GenBank/DDBJ whole genome shotgun (WGS) entry which is preliminary data.</text>
</comment>
<reference evidence="2" key="1">
    <citation type="submission" date="2020-09" db="EMBL/GenBank/DDBJ databases">
        <authorList>
            <person name="Kim M.K."/>
        </authorList>
    </citation>
    <scope>NUCLEOTIDE SEQUENCE</scope>
    <source>
        <strain evidence="2">BT704</strain>
    </source>
</reference>
<gene>
    <name evidence="2" type="ORF">IC230_33595</name>
</gene>
<dbReference type="EMBL" id="JACXAA010000034">
    <property type="protein sequence ID" value="MBD2757844.1"/>
    <property type="molecule type" value="Genomic_DNA"/>
</dbReference>
<proteinExistence type="predicted"/>
<dbReference type="Pfam" id="PF08240">
    <property type="entry name" value="ADH_N"/>
    <property type="match status" value="1"/>
</dbReference>
<dbReference type="PANTHER" id="PTHR44013">
    <property type="entry name" value="ZINC-TYPE ALCOHOL DEHYDROGENASE-LIKE PROTEIN C16A3.02C"/>
    <property type="match status" value="1"/>
</dbReference>
<dbReference type="SUPFAM" id="SSF50129">
    <property type="entry name" value="GroES-like"/>
    <property type="match status" value="1"/>
</dbReference>
<dbReference type="Gene3D" id="3.40.50.720">
    <property type="entry name" value="NAD(P)-binding Rossmann-like Domain"/>
    <property type="match status" value="1"/>
</dbReference>
<dbReference type="Pfam" id="PF13602">
    <property type="entry name" value="ADH_zinc_N_2"/>
    <property type="match status" value="1"/>
</dbReference>
<name>A0A927B9I2_9BACT</name>